<dbReference type="EMBL" id="JPRJ01000008">
    <property type="protein sequence ID" value="KFF29208.1"/>
    <property type="molecule type" value="Genomic_DNA"/>
</dbReference>
<feature type="domain" description="Transcription regulator PadR N-terminal" evidence="1">
    <location>
        <begin position="3"/>
        <end position="73"/>
    </location>
</feature>
<dbReference type="Gene3D" id="1.10.10.10">
    <property type="entry name" value="Winged helix-like DNA-binding domain superfamily/Winged helix DNA-binding domain"/>
    <property type="match status" value="1"/>
</dbReference>
<dbReference type="PANTHER" id="PTHR43252">
    <property type="entry name" value="TRANSCRIPTIONAL REGULATOR YQJI"/>
    <property type="match status" value="1"/>
</dbReference>
<proteinExistence type="predicted"/>
<dbReference type="Pfam" id="PF03551">
    <property type="entry name" value="PadR"/>
    <property type="match status" value="1"/>
</dbReference>
<name>A0A086BJU4_9FLAO</name>
<dbReference type="eggNOG" id="COG1695">
    <property type="taxonomic scope" value="Bacteria"/>
</dbReference>
<evidence type="ECO:0000313" key="2">
    <source>
        <dbReference type="EMBL" id="KFF29208.1"/>
    </source>
</evidence>
<sequence>MSMLEIAPMTGYEIAQNLSTSVVPFWSATASQIYNALKSMKESNLVETENSIRGEKMNVEQYTLTHTGRKELDDWIQEDIQYIPIREPFLLWSSYMEKCTLEKAISIIDKHIERFEKRAHQLEEATYKIQTNEYKLMKMRSESTPKEKLKKIQMARAFAYGEIAAKARFEVEQAKRIRQFAYSFFSEND</sequence>
<evidence type="ECO:0000313" key="3">
    <source>
        <dbReference type="Proteomes" id="UP000028709"/>
    </source>
</evidence>
<dbReference type="PANTHER" id="PTHR43252:SF6">
    <property type="entry name" value="NEGATIVE TRANSCRIPTION REGULATOR PADR"/>
    <property type="match status" value="1"/>
</dbReference>
<dbReference type="SUPFAM" id="SSF46785">
    <property type="entry name" value="Winged helix' DNA-binding domain"/>
    <property type="match status" value="1"/>
</dbReference>
<dbReference type="Proteomes" id="UP000028709">
    <property type="component" value="Unassembled WGS sequence"/>
</dbReference>
<evidence type="ECO:0000259" key="1">
    <source>
        <dbReference type="Pfam" id="PF03551"/>
    </source>
</evidence>
<reference evidence="2 3" key="1">
    <citation type="submission" date="2014-07" db="EMBL/GenBank/DDBJ databases">
        <title>Genome of Chryseobacterium piperi CTM.</title>
        <authorList>
            <person name="Pipes S.E."/>
            <person name="Stropko S.J."/>
            <person name="Newman J.D."/>
        </authorList>
    </citation>
    <scope>NUCLEOTIDE SEQUENCE [LARGE SCALE GENOMIC DNA]</scope>
    <source>
        <strain evidence="2 3">CTM</strain>
    </source>
</reference>
<keyword evidence="3" id="KW-1185">Reference proteome</keyword>
<organism evidence="2 3">
    <name type="scientific">Chryseobacterium piperi</name>
    <dbReference type="NCBI Taxonomy" id="558152"/>
    <lineage>
        <taxon>Bacteria</taxon>
        <taxon>Pseudomonadati</taxon>
        <taxon>Bacteroidota</taxon>
        <taxon>Flavobacteriia</taxon>
        <taxon>Flavobacteriales</taxon>
        <taxon>Weeksellaceae</taxon>
        <taxon>Chryseobacterium group</taxon>
        <taxon>Chryseobacterium</taxon>
    </lineage>
</organism>
<dbReference type="InterPro" id="IPR005149">
    <property type="entry name" value="Tscrpt_reg_PadR_N"/>
</dbReference>
<dbReference type="InterPro" id="IPR036388">
    <property type="entry name" value="WH-like_DNA-bd_sf"/>
</dbReference>
<comment type="caution">
    <text evidence="2">The sequence shown here is derived from an EMBL/GenBank/DDBJ whole genome shotgun (WGS) entry which is preliminary data.</text>
</comment>
<gene>
    <name evidence="2" type="ORF">IQ37_06510</name>
</gene>
<protein>
    <recommendedName>
        <fullName evidence="1">Transcription regulator PadR N-terminal domain-containing protein</fullName>
    </recommendedName>
</protein>
<dbReference type="STRING" id="558152.IQ37_06510"/>
<dbReference type="InterPro" id="IPR036390">
    <property type="entry name" value="WH_DNA-bd_sf"/>
</dbReference>
<accession>A0A086BJU4</accession>
<dbReference type="AlphaFoldDB" id="A0A086BJU4"/>